<reference evidence="1 2" key="1">
    <citation type="submission" date="2017-07" db="EMBL/GenBank/DDBJ databases">
        <title>Amycolatopsis thailandensis Genome sequencing and assembly.</title>
        <authorList>
            <person name="Kaur N."/>
            <person name="Mayilraj S."/>
        </authorList>
    </citation>
    <scope>NUCLEOTIDE SEQUENCE [LARGE SCALE GENOMIC DNA]</scope>
    <source>
        <strain evidence="1 2">JCM 16380</strain>
    </source>
</reference>
<gene>
    <name evidence="1" type="ORF">CFP71_35255</name>
</gene>
<dbReference type="InterPro" id="IPR006764">
    <property type="entry name" value="SAM_dep_MeTrfase_SAV2177_type"/>
</dbReference>
<dbReference type="RefSeq" id="WP_093938274.1">
    <property type="nucleotide sequence ID" value="NZ_JBHUSO010000083.1"/>
</dbReference>
<organism evidence="1 2">
    <name type="scientific">Amycolatopsis thailandensis</name>
    <dbReference type="NCBI Taxonomy" id="589330"/>
    <lineage>
        <taxon>Bacteria</taxon>
        <taxon>Bacillati</taxon>
        <taxon>Actinomycetota</taxon>
        <taxon>Actinomycetes</taxon>
        <taxon>Pseudonocardiales</taxon>
        <taxon>Pseudonocardiaceae</taxon>
        <taxon>Amycolatopsis</taxon>
    </lineage>
</organism>
<proteinExistence type="predicted"/>
<keyword evidence="2" id="KW-1185">Reference proteome</keyword>
<dbReference type="PIRSF" id="PIRSF017393">
    <property type="entry name" value="MTase_SAV2177"/>
    <property type="match status" value="1"/>
</dbReference>
<dbReference type="AlphaFoldDB" id="A0A229RLE4"/>
<dbReference type="InterPro" id="IPR029063">
    <property type="entry name" value="SAM-dependent_MTases_sf"/>
</dbReference>
<dbReference type="OrthoDB" id="5175904at2"/>
<protein>
    <recommendedName>
        <fullName evidence="3">SAM-dependent methyltransferase</fullName>
    </recommendedName>
</protein>
<dbReference type="SUPFAM" id="SSF53335">
    <property type="entry name" value="S-adenosyl-L-methionine-dependent methyltransferases"/>
    <property type="match status" value="1"/>
</dbReference>
<dbReference type="Pfam" id="PF04672">
    <property type="entry name" value="Methyltransf_19"/>
    <property type="match status" value="1"/>
</dbReference>
<evidence type="ECO:0000313" key="2">
    <source>
        <dbReference type="Proteomes" id="UP000215223"/>
    </source>
</evidence>
<sequence length="277" mass="30333">MGQDRETADLPSNRIDTTVPSVARAYDAALGGKDNYEVDRQLLAQLNQAVPEVNIIAVSNRAFLTRAVRFLAGKAGIDQFLDCGSGLPTAENTHQVAQRINPDAQVVYVDNDPVVLAHGRALLEENDRTRLIGANIFEPDEVLKNDVVTTTLDFSRPLALMHVATLHHHSEAEGMPPAQVLQAYIDAIPSGSYVVFSHFFDPENEHSPIAHRVQAILNQSISRGFFRTRSELEEMLAGLELMDPGIVVNDQWWPTGPRTEPMPAAGNCIVAAVGRKP</sequence>
<dbReference type="CDD" id="cd02440">
    <property type="entry name" value="AdoMet_MTases"/>
    <property type="match status" value="1"/>
</dbReference>
<name>A0A229RLE4_9PSEU</name>
<dbReference type="Gene3D" id="3.40.50.150">
    <property type="entry name" value="Vaccinia Virus protein VP39"/>
    <property type="match status" value="1"/>
</dbReference>
<comment type="caution">
    <text evidence="1">The sequence shown here is derived from an EMBL/GenBank/DDBJ whole genome shotgun (WGS) entry which is preliminary data.</text>
</comment>
<evidence type="ECO:0000313" key="1">
    <source>
        <dbReference type="EMBL" id="OXM47473.1"/>
    </source>
</evidence>
<dbReference type="Proteomes" id="UP000215223">
    <property type="component" value="Unassembled WGS sequence"/>
</dbReference>
<accession>A0A229RLE4</accession>
<evidence type="ECO:0008006" key="3">
    <source>
        <dbReference type="Google" id="ProtNLM"/>
    </source>
</evidence>
<dbReference type="EMBL" id="NMQT01000136">
    <property type="protein sequence ID" value="OXM47473.1"/>
    <property type="molecule type" value="Genomic_DNA"/>
</dbReference>